<evidence type="ECO:0000313" key="3">
    <source>
        <dbReference type="EMBL" id="KAK6627207.1"/>
    </source>
</evidence>
<gene>
    <name evidence="3" type="ORF">RUM44_009684</name>
</gene>
<proteinExistence type="predicted"/>
<evidence type="ECO:0000256" key="1">
    <source>
        <dbReference type="SAM" id="MobiDB-lite"/>
    </source>
</evidence>
<evidence type="ECO:0000313" key="4">
    <source>
        <dbReference type="Proteomes" id="UP001359485"/>
    </source>
</evidence>
<keyword evidence="2" id="KW-0812">Transmembrane</keyword>
<keyword evidence="4" id="KW-1185">Reference proteome</keyword>
<feature type="region of interest" description="Disordered" evidence="1">
    <location>
        <begin position="141"/>
        <end position="163"/>
    </location>
</feature>
<keyword evidence="2" id="KW-1133">Transmembrane helix</keyword>
<protein>
    <submittedName>
        <fullName evidence="3">Uncharacterized protein</fullName>
    </submittedName>
</protein>
<feature type="transmembrane region" description="Helical" evidence="2">
    <location>
        <begin position="34"/>
        <end position="57"/>
    </location>
</feature>
<accession>A0ABR1ATE6</accession>
<dbReference type="EMBL" id="JAWJWF010000045">
    <property type="protein sequence ID" value="KAK6627207.1"/>
    <property type="molecule type" value="Genomic_DNA"/>
</dbReference>
<comment type="caution">
    <text evidence="3">The sequence shown here is derived from an EMBL/GenBank/DDBJ whole genome shotgun (WGS) entry which is preliminary data.</text>
</comment>
<reference evidence="3 4" key="1">
    <citation type="submission" date="2023-09" db="EMBL/GenBank/DDBJ databases">
        <title>Genomes of two closely related lineages of the louse Polyplax serrata with different host specificities.</title>
        <authorList>
            <person name="Martinu J."/>
            <person name="Tarabai H."/>
            <person name="Stefka J."/>
            <person name="Hypsa V."/>
        </authorList>
    </citation>
    <scope>NUCLEOTIDE SEQUENCE [LARGE SCALE GENOMIC DNA]</scope>
    <source>
        <strain evidence="3">98ZLc_SE</strain>
    </source>
</reference>
<keyword evidence="2" id="KW-0472">Membrane</keyword>
<name>A0ABR1ATE6_POLSC</name>
<dbReference type="Proteomes" id="UP001359485">
    <property type="component" value="Unassembled WGS sequence"/>
</dbReference>
<evidence type="ECO:0000256" key="2">
    <source>
        <dbReference type="SAM" id="Phobius"/>
    </source>
</evidence>
<feature type="compositionally biased region" description="Basic and acidic residues" evidence="1">
    <location>
        <begin position="143"/>
        <end position="163"/>
    </location>
</feature>
<organism evidence="3 4">
    <name type="scientific">Polyplax serrata</name>
    <name type="common">Common mouse louse</name>
    <dbReference type="NCBI Taxonomy" id="468196"/>
    <lineage>
        <taxon>Eukaryota</taxon>
        <taxon>Metazoa</taxon>
        <taxon>Ecdysozoa</taxon>
        <taxon>Arthropoda</taxon>
        <taxon>Hexapoda</taxon>
        <taxon>Insecta</taxon>
        <taxon>Pterygota</taxon>
        <taxon>Neoptera</taxon>
        <taxon>Paraneoptera</taxon>
        <taxon>Psocodea</taxon>
        <taxon>Troctomorpha</taxon>
        <taxon>Phthiraptera</taxon>
        <taxon>Anoplura</taxon>
        <taxon>Polyplacidae</taxon>
        <taxon>Polyplax</taxon>
    </lineage>
</organism>
<sequence>MDMGMDMDDMEVHVSHLMVSGVGATPRARRLNPIHFILFTLDFFLLVLTIYAFLCVVSQYQEYKAGRGRAEDDAIRVRSVTNLLVFPKFDFGTRLFGFFCCRSPLGVNSATPITPLLAHSCFVPAKLINFRSVPVPDFTRSTADGHELPEHKKTWDVPRDDGDRADVYDGQQQRLRNVFAFSHDPKAQRVRVFFLSVDGCEHGLDDGDRRHHDDNDKTRSIRYFGRIQAVERSQPKSLVRKTRLQQTTDRSLVSVRKLATEDILNKCF</sequence>